<sequence>MYHIFKPKVYEKSEQLQLQLTKIALTSQSDLQDVFEIPPGENLDDWVCYNFTEFFDQLKYLISADQCTCDRFYLGKAVLLCDSPSAQVQSILAQIAAFIQQLPSIDQQYAKDFNATLQKHISQMVQIYLHLVYKHPSDLVQRSFWNFFNFFNQFQLIKKDELVLCEEVINALQ</sequence>
<dbReference type="EMBL" id="CAXDID020000072">
    <property type="protein sequence ID" value="CAL6015095.1"/>
    <property type="molecule type" value="Genomic_DNA"/>
</dbReference>
<reference evidence="1" key="1">
    <citation type="submission" date="2023-06" db="EMBL/GenBank/DDBJ databases">
        <authorList>
            <person name="Kurt Z."/>
        </authorList>
    </citation>
    <scope>NUCLEOTIDE SEQUENCE</scope>
</reference>
<dbReference type="Proteomes" id="UP001642409">
    <property type="component" value="Unassembled WGS sequence"/>
</dbReference>
<dbReference type="Pfam" id="PF03637">
    <property type="entry name" value="Mob1_phocein"/>
    <property type="match status" value="1"/>
</dbReference>
<evidence type="ECO:0000313" key="2">
    <source>
        <dbReference type="EMBL" id="CAL6015095.1"/>
    </source>
</evidence>
<protein>
    <submittedName>
        <fullName evidence="1">Mob1-like protein</fullName>
    </submittedName>
    <submittedName>
        <fullName evidence="2">Mob1-like_protein</fullName>
    </submittedName>
</protein>
<dbReference type="InterPro" id="IPR036703">
    <property type="entry name" value="MOB_kinase_act_sf"/>
</dbReference>
<dbReference type="InterPro" id="IPR005301">
    <property type="entry name" value="MOB_kinase_act_fam"/>
</dbReference>
<dbReference type="SMART" id="SM01388">
    <property type="entry name" value="Mob1_phocein"/>
    <property type="match status" value="1"/>
</dbReference>
<dbReference type="AlphaFoldDB" id="A0AA86QQK6"/>
<dbReference type="SUPFAM" id="SSF101152">
    <property type="entry name" value="Mob1/phocein"/>
    <property type="match status" value="1"/>
</dbReference>
<reference evidence="2 3" key="2">
    <citation type="submission" date="2024-07" db="EMBL/GenBank/DDBJ databases">
        <authorList>
            <person name="Akdeniz Z."/>
        </authorList>
    </citation>
    <scope>NUCLEOTIDE SEQUENCE [LARGE SCALE GENOMIC DNA]</scope>
</reference>
<proteinExistence type="predicted"/>
<dbReference type="EMBL" id="CATOUU010000871">
    <property type="protein sequence ID" value="CAI9956150.1"/>
    <property type="molecule type" value="Genomic_DNA"/>
</dbReference>
<keyword evidence="3" id="KW-1185">Reference proteome</keyword>
<evidence type="ECO:0000313" key="1">
    <source>
        <dbReference type="EMBL" id="CAI9956150.1"/>
    </source>
</evidence>
<accession>A0AA86QQK6</accession>
<name>A0AA86QQK6_9EUKA</name>
<comment type="caution">
    <text evidence="1">The sequence shown here is derived from an EMBL/GenBank/DDBJ whole genome shotgun (WGS) entry which is preliminary data.</text>
</comment>
<dbReference type="Gene3D" id="1.20.140.30">
    <property type="entry name" value="MOB kinase activator"/>
    <property type="match status" value="1"/>
</dbReference>
<gene>
    <name evidence="2" type="ORF">HINF_LOCUS24583</name>
    <name evidence="1" type="ORF">HINF_LOCUS43795</name>
</gene>
<evidence type="ECO:0000313" key="3">
    <source>
        <dbReference type="Proteomes" id="UP001642409"/>
    </source>
</evidence>
<organism evidence="1">
    <name type="scientific">Hexamita inflata</name>
    <dbReference type="NCBI Taxonomy" id="28002"/>
    <lineage>
        <taxon>Eukaryota</taxon>
        <taxon>Metamonada</taxon>
        <taxon>Diplomonadida</taxon>
        <taxon>Hexamitidae</taxon>
        <taxon>Hexamitinae</taxon>
        <taxon>Hexamita</taxon>
    </lineage>
</organism>